<evidence type="ECO:0000313" key="3">
    <source>
        <dbReference type="Proteomes" id="UP000237350"/>
    </source>
</evidence>
<gene>
    <name evidence="2" type="ORF">AU468_06295</name>
</gene>
<dbReference type="InterPro" id="IPR029063">
    <property type="entry name" value="SAM-dependent_MTases_sf"/>
</dbReference>
<proteinExistence type="predicted"/>
<dbReference type="InterPro" id="IPR006342">
    <property type="entry name" value="FkbM_mtfrase"/>
</dbReference>
<evidence type="ECO:0000259" key="1">
    <source>
        <dbReference type="Pfam" id="PF05050"/>
    </source>
</evidence>
<dbReference type="InterPro" id="IPR052514">
    <property type="entry name" value="SAM-dependent_MTase"/>
</dbReference>
<organism evidence="2 3">
    <name type="scientific">Alkalispirochaeta sphaeroplastigenens</name>
    <dbReference type="NCBI Taxonomy" id="1187066"/>
    <lineage>
        <taxon>Bacteria</taxon>
        <taxon>Pseudomonadati</taxon>
        <taxon>Spirochaetota</taxon>
        <taxon>Spirochaetia</taxon>
        <taxon>Spirochaetales</taxon>
        <taxon>Spirochaetaceae</taxon>
        <taxon>Alkalispirochaeta</taxon>
    </lineage>
</organism>
<dbReference type="PANTHER" id="PTHR34203">
    <property type="entry name" value="METHYLTRANSFERASE, FKBM FAMILY PROTEIN"/>
    <property type="match status" value="1"/>
</dbReference>
<name>A0A2S4JRN0_9SPIO</name>
<keyword evidence="3" id="KW-1185">Reference proteome</keyword>
<dbReference type="SUPFAM" id="SSF53335">
    <property type="entry name" value="S-adenosyl-L-methionine-dependent methyltransferases"/>
    <property type="match status" value="2"/>
</dbReference>
<dbReference type="AlphaFoldDB" id="A0A2S4JRN0"/>
<accession>A0A2S4JRN0</accession>
<dbReference type="EMBL" id="LPWH01000062">
    <property type="protein sequence ID" value="POR02197.1"/>
    <property type="molecule type" value="Genomic_DNA"/>
</dbReference>
<feature type="domain" description="Methyltransferase FkbM" evidence="1">
    <location>
        <begin position="186"/>
        <end position="244"/>
    </location>
</feature>
<dbReference type="NCBIfam" id="TIGR01444">
    <property type="entry name" value="fkbM_fam"/>
    <property type="match status" value="1"/>
</dbReference>
<evidence type="ECO:0000313" key="2">
    <source>
        <dbReference type="EMBL" id="POR02197.1"/>
    </source>
</evidence>
<dbReference type="Gene3D" id="3.40.50.150">
    <property type="entry name" value="Vaccinia Virus protein VP39"/>
    <property type="match status" value="1"/>
</dbReference>
<protein>
    <recommendedName>
        <fullName evidence="1">Methyltransferase FkbM domain-containing protein</fullName>
    </recommendedName>
</protein>
<dbReference type="Pfam" id="PF05050">
    <property type="entry name" value="Methyltransf_21"/>
    <property type="match status" value="1"/>
</dbReference>
<reference evidence="3" key="1">
    <citation type="submission" date="2015-12" db="EMBL/GenBank/DDBJ databases">
        <authorList>
            <person name="Lodha T.D."/>
            <person name="Chintalapati S."/>
            <person name="Chintalapati V.R."/>
            <person name="Sravanthi T."/>
        </authorList>
    </citation>
    <scope>NUCLEOTIDE SEQUENCE [LARGE SCALE GENOMIC DNA]</scope>
    <source>
        <strain evidence="3">JC133</strain>
    </source>
</reference>
<dbReference type="RefSeq" id="WP_181015410.1">
    <property type="nucleotide sequence ID" value="NZ_LPWH01000062.1"/>
</dbReference>
<comment type="caution">
    <text evidence="2">The sequence shown here is derived from an EMBL/GenBank/DDBJ whole genome shotgun (WGS) entry which is preliminary data.</text>
</comment>
<sequence>MKSSSGEQAGIDGYDDIHENLRYWMNELVGAVPSGGAVIYDIGANDGELTLPFARNPHRVIAFEPGRAARERLLRRVSSRADLEAFTLVPCALGARAGKAMLQIYSDDTFSSVHARPREDLQRYDLAVTGQEEVTVLPLDGFTGLLRQDSGGGGERDSRRQGPLGEALAGILKEALPTLEGPPLPPPDVVKIDVEGAERAVLEGALETLREAAPAVVMEYSCINTAHAGYDRSELLELLRRAGYHQIFGLYRNSDRRLYGEETFGDCRIWNIIAFSGRFAPLLDRAGIGRVLPS</sequence>
<dbReference type="Proteomes" id="UP000237350">
    <property type="component" value="Unassembled WGS sequence"/>
</dbReference>
<dbReference type="PANTHER" id="PTHR34203:SF15">
    <property type="entry name" value="SLL1173 PROTEIN"/>
    <property type="match status" value="1"/>
</dbReference>